<dbReference type="SUPFAM" id="SSF51430">
    <property type="entry name" value="NAD(P)-linked oxidoreductase"/>
    <property type="match status" value="1"/>
</dbReference>
<feature type="active site" description="Proton donor" evidence="3">
    <location>
        <position position="50"/>
    </location>
</feature>
<dbReference type="InterPro" id="IPR023210">
    <property type="entry name" value="NADP_OxRdtase_dom"/>
</dbReference>
<dbReference type="Proteomes" id="UP000184330">
    <property type="component" value="Unassembled WGS sequence"/>
</dbReference>
<feature type="binding site" evidence="4">
    <location>
        <position position="112"/>
    </location>
    <ligand>
        <name>substrate</name>
    </ligand>
</feature>
<evidence type="ECO:0000256" key="4">
    <source>
        <dbReference type="PIRSR" id="PIRSR000097-2"/>
    </source>
</evidence>
<dbReference type="Pfam" id="PF00248">
    <property type="entry name" value="Aldo_ket_red"/>
    <property type="match status" value="1"/>
</dbReference>
<dbReference type="InterPro" id="IPR018170">
    <property type="entry name" value="Aldo/ket_reductase_CS"/>
</dbReference>
<gene>
    <name evidence="7" type="ORF">PAC_19733</name>
</gene>
<evidence type="ECO:0000256" key="1">
    <source>
        <dbReference type="ARBA" id="ARBA00007905"/>
    </source>
</evidence>
<dbReference type="Gene3D" id="3.20.20.100">
    <property type="entry name" value="NADP-dependent oxidoreductase domain"/>
    <property type="match status" value="1"/>
</dbReference>
<dbReference type="STRING" id="576137.A0A1L7XXN7"/>
<dbReference type="FunFam" id="3.20.20.100:FF:000007">
    <property type="entry name" value="NAD(P)H-dependent D-xylose reductase xyl1"/>
    <property type="match status" value="1"/>
</dbReference>
<evidence type="ECO:0000256" key="5">
    <source>
        <dbReference type="PIRSR" id="PIRSR000097-3"/>
    </source>
</evidence>
<feature type="site" description="Lowers pKa of active site Tyr" evidence="5">
    <location>
        <position position="79"/>
    </location>
</feature>
<dbReference type="AlphaFoldDB" id="A0A1L7XXN7"/>
<proteinExistence type="inferred from homology"/>
<dbReference type="PROSITE" id="PS00063">
    <property type="entry name" value="ALDOKETO_REDUCTASE_3"/>
    <property type="match status" value="1"/>
</dbReference>
<organism evidence="7 8">
    <name type="scientific">Phialocephala subalpina</name>
    <dbReference type="NCBI Taxonomy" id="576137"/>
    <lineage>
        <taxon>Eukaryota</taxon>
        <taxon>Fungi</taxon>
        <taxon>Dikarya</taxon>
        <taxon>Ascomycota</taxon>
        <taxon>Pezizomycotina</taxon>
        <taxon>Leotiomycetes</taxon>
        <taxon>Helotiales</taxon>
        <taxon>Mollisiaceae</taxon>
        <taxon>Phialocephala</taxon>
        <taxon>Phialocephala fortinii species complex</taxon>
    </lineage>
</organism>
<evidence type="ECO:0000313" key="7">
    <source>
        <dbReference type="EMBL" id="CZR69833.1"/>
    </source>
</evidence>
<evidence type="ECO:0000259" key="6">
    <source>
        <dbReference type="Pfam" id="PF00248"/>
    </source>
</evidence>
<feature type="domain" description="NADP-dependent oxidoreductase" evidence="6">
    <location>
        <begin position="18"/>
        <end position="308"/>
    </location>
</feature>
<accession>A0A1L7XXN7</accession>
<dbReference type="PANTHER" id="PTHR11732">
    <property type="entry name" value="ALDO/KETO REDUCTASE"/>
    <property type="match status" value="1"/>
</dbReference>
<keyword evidence="8" id="KW-1185">Reference proteome</keyword>
<dbReference type="PIRSF" id="PIRSF000097">
    <property type="entry name" value="AKR"/>
    <property type="match status" value="1"/>
</dbReference>
<protein>
    <submittedName>
        <fullName evidence="7">Probable D-xylose reductase</fullName>
    </submittedName>
</protein>
<dbReference type="GO" id="GO:0016491">
    <property type="term" value="F:oxidoreductase activity"/>
    <property type="evidence" value="ECO:0007669"/>
    <property type="project" value="UniProtKB-KW"/>
</dbReference>
<dbReference type="PROSITE" id="PS00062">
    <property type="entry name" value="ALDOKETO_REDUCTASE_2"/>
    <property type="match status" value="1"/>
</dbReference>
<comment type="similarity">
    <text evidence="1">Belongs to the aldo/keto reductase family.</text>
</comment>
<name>A0A1L7XXN7_9HELO</name>
<evidence type="ECO:0000256" key="2">
    <source>
        <dbReference type="ARBA" id="ARBA00023002"/>
    </source>
</evidence>
<dbReference type="InterPro" id="IPR020471">
    <property type="entry name" value="AKR"/>
</dbReference>
<evidence type="ECO:0000256" key="3">
    <source>
        <dbReference type="PIRSR" id="PIRSR000097-1"/>
    </source>
</evidence>
<dbReference type="PROSITE" id="PS00798">
    <property type="entry name" value="ALDOKETO_REDUCTASE_1"/>
    <property type="match status" value="1"/>
</dbReference>
<sequence>MVNETVKLASGYHMPLVGFGLWKVDQKTTAEIVYAAIQTGYRLFDGAYDYANEKEAGEGIRRAIKDGLVTRDEVFITTKLWNNYHKKEHVAQMGIFQNETWGLGYIDLYLMHFPVALDYIEPSTLQYPAWWMDAAHETVSVAKVPIMETWQAMEKLVDEGLVRSIGVSNFDTQLLYDVISYARHPISSLQIEHHPYLVQPQLIAMAQEEGIVVTGYSTFGPQSFLELPPAFRKRAADVPMLFDTEVVKKLAQKYARSPGQILLRWATQRCRGIAIIPKSNNKDRLKQNLEVNDFSLTDQELEEISQLDRGLRFNDPGFYLQNRPIRIFS</sequence>
<dbReference type="PRINTS" id="PR00069">
    <property type="entry name" value="ALDKETRDTASE"/>
</dbReference>
<reference evidence="7 8" key="1">
    <citation type="submission" date="2016-03" db="EMBL/GenBank/DDBJ databases">
        <authorList>
            <person name="Ploux O."/>
        </authorList>
    </citation>
    <scope>NUCLEOTIDE SEQUENCE [LARGE SCALE GENOMIC DNA]</scope>
    <source>
        <strain evidence="7 8">UAMH 11012</strain>
    </source>
</reference>
<dbReference type="EMBL" id="FJOG01000081">
    <property type="protein sequence ID" value="CZR69833.1"/>
    <property type="molecule type" value="Genomic_DNA"/>
</dbReference>
<keyword evidence="2" id="KW-0560">Oxidoreductase</keyword>
<dbReference type="OrthoDB" id="416253at2759"/>
<dbReference type="InterPro" id="IPR036812">
    <property type="entry name" value="NAD(P)_OxRdtase_dom_sf"/>
</dbReference>
<evidence type="ECO:0000313" key="8">
    <source>
        <dbReference type="Proteomes" id="UP000184330"/>
    </source>
</evidence>